<sequence>MKRKRSSDDLLPETHEKALRQYPPECSLTRIIRQYGLLETLVSNLCSDDLLALLLSSKSIYQAIAPRPGSLENLLGRLRCSGKGIRIRQKHHKNSIYFFMYGHTEYIQCGATTKGSRIESRPCINCKVNTCDECRIHCVYQSNFEKPCEEDELPNFSGFVLLSPHETPILSPHHLAMDHAGPRWQDPSNGQAGPYHDQGFIDVPFDDDTFGPPENVKGILNLNLGRHTLADSTSSSIPDPSPVLKAIHRTTEQRKRKFCDSCLPPQLSQHGKGIRATLCQCTLKNRFLDRWMCLRCYEAEELVLSKVYPNHLEQCGCERQLDRELCLWCWGLVALPMIEPSTQPGLGSEPSNVEGSP</sequence>
<gene>
    <name evidence="1" type="ORF">EJ02DRAFT_344194</name>
</gene>
<dbReference type="Proteomes" id="UP000800038">
    <property type="component" value="Unassembled WGS sequence"/>
</dbReference>
<accession>A0A6A5ST21</accession>
<protein>
    <submittedName>
        <fullName evidence="1">Uncharacterized protein</fullName>
    </submittedName>
</protein>
<proteinExistence type="predicted"/>
<evidence type="ECO:0000313" key="1">
    <source>
        <dbReference type="EMBL" id="KAF1942980.1"/>
    </source>
</evidence>
<dbReference type="OrthoDB" id="3775616at2759"/>
<name>A0A6A5ST21_9PLEO</name>
<dbReference type="EMBL" id="ML976029">
    <property type="protein sequence ID" value="KAF1942980.1"/>
    <property type="molecule type" value="Genomic_DNA"/>
</dbReference>
<reference evidence="1" key="1">
    <citation type="journal article" date="2020" name="Stud. Mycol.">
        <title>101 Dothideomycetes genomes: a test case for predicting lifestyles and emergence of pathogens.</title>
        <authorList>
            <person name="Haridas S."/>
            <person name="Albert R."/>
            <person name="Binder M."/>
            <person name="Bloem J."/>
            <person name="Labutti K."/>
            <person name="Salamov A."/>
            <person name="Andreopoulos B."/>
            <person name="Baker S."/>
            <person name="Barry K."/>
            <person name="Bills G."/>
            <person name="Bluhm B."/>
            <person name="Cannon C."/>
            <person name="Castanera R."/>
            <person name="Culley D."/>
            <person name="Daum C."/>
            <person name="Ezra D."/>
            <person name="Gonzalez J."/>
            <person name="Henrissat B."/>
            <person name="Kuo A."/>
            <person name="Liang C."/>
            <person name="Lipzen A."/>
            <person name="Lutzoni F."/>
            <person name="Magnuson J."/>
            <person name="Mondo S."/>
            <person name="Nolan M."/>
            <person name="Ohm R."/>
            <person name="Pangilinan J."/>
            <person name="Park H.-J."/>
            <person name="Ramirez L."/>
            <person name="Alfaro M."/>
            <person name="Sun H."/>
            <person name="Tritt A."/>
            <person name="Yoshinaga Y."/>
            <person name="Zwiers L.-H."/>
            <person name="Turgeon B."/>
            <person name="Goodwin S."/>
            <person name="Spatafora J."/>
            <person name="Crous P."/>
            <person name="Grigoriev I."/>
        </authorList>
    </citation>
    <scope>NUCLEOTIDE SEQUENCE</scope>
    <source>
        <strain evidence="1">CBS 161.51</strain>
    </source>
</reference>
<keyword evidence="2" id="KW-1185">Reference proteome</keyword>
<evidence type="ECO:0000313" key="2">
    <source>
        <dbReference type="Proteomes" id="UP000800038"/>
    </source>
</evidence>
<dbReference type="AlphaFoldDB" id="A0A6A5ST21"/>
<organism evidence="1 2">
    <name type="scientific">Clathrospora elynae</name>
    <dbReference type="NCBI Taxonomy" id="706981"/>
    <lineage>
        <taxon>Eukaryota</taxon>
        <taxon>Fungi</taxon>
        <taxon>Dikarya</taxon>
        <taxon>Ascomycota</taxon>
        <taxon>Pezizomycotina</taxon>
        <taxon>Dothideomycetes</taxon>
        <taxon>Pleosporomycetidae</taxon>
        <taxon>Pleosporales</taxon>
        <taxon>Diademaceae</taxon>
        <taxon>Clathrospora</taxon>
    </lineage>
</organism>